<accession>A0A0K1EIX6</accession>
<dbReference type="Gene3D" id="3.90.1300.10">
    <property type="entry name" value="Amidase signature (AS) domain"/>
    <property type="match status" value="1"/>
</dbReference>
<evidence type="ECO:0000313" key="2">
    <source>
        <dbReference type="EMBL" id="AKT40815.1"/>
    </source>
</evidence>
<dbReference type="Pfam" id="PF01425">
    <property type="entry name" value="Amidase"/>
    <property type="match status" value="1"/>
</dbReference>
<dbReference type="PIRSF" id="PIRSF001221">
    <property type="entry name" value="Amidase_fungi"/>
    <property type="match status" value="1"/>
</dbReference>
<dbReference type="Proteomes" id="UP000067626">
    <property type="component" value="Chromosome"/>
</dbReference>
<dbReference type="InterPro" id="IPR052739">
    <property type="entry name" value="FAAH2"/>
</dbReference>
<evidence type="ECO:0000259" key="1">
    <source>
        <dbReference type="Pfam" id="PF01425"/>
    </source>
</evidence>
<dbReference type="InterPro" id="IPR023631">
    <property type="entry name" value="Amidase_dom"/>
</dbReference>
<protein>
    <recommendedName>
        <fullName evidence="1">Amidase domain-containing protein</fullName>
    </recommendedName>
</protein>
<dbReference type="InterPro" id="IPR036928">
    <property type="entry name" value="AS_sf"/>
</dbReference>
<keyword evidence="3" id="KW-1185">Reference proteome</keyword>
<dbReference type="RefSeq" id="WP_245677724.1">
    <property type="nucleotide sequence ID" value="NZ_CP012159.1"/>
</dbReference>
<gene>
    <name evidence="2" type="ORF">CMC5_049710</name>
</gene>
<dbReference type="SUPFAM" id="SSF75304">
    <property type="entry name" value="Amidase signature (AS) enzymes"/>
    <property type="match status" value="1"/>
</dbReference>
<reference evidence="2 3" key="1">
    <citation type="submission" date="2015-07" db="EMBL/GenBank/DDBJ databases">
        <title>Genome analysis of myxobacterium Chondromyces crocatus Cm c5 reveals a high potential for natural compound synthesis and the genetic basis for the loss of fruiting body formation.</title>
        <authorList>
            <person name="Zaburannyi N."/>
            <person name="Bunk B."/>
            <person name="Maier J."/>
            <person name="Overmann J."/>
            <person name="Mueller R."/>
        </authorList>
    </citation>
    <scope>NUCLEOTIDE SEQUENCE [LARGE SCALE GENOMIC DNA]</scope>
    <source>
        <strain evidence="2 3">Cm c5</strain>
    </source>
</reference>
<dbReference type="InterPro" id="IPR020556">
    <property type="entry name" value="Amidase_CS"/>
</dbReference>
<evidence type="ECO:0000313" key="3">
    <source>
        <dbReference type="Proteomes" id="UP000067626"/>
    </source>
</evidence>
<name>A0A0K1EIX6_CHOCO</name>
<organism evidence="2 3">
    <name type="scientific">Chondromyces crocatus</name>
    <dbReference type="NCBI Taxonomy" id="52"/>
    <lineage>
        <taxon>Bacteria</taxon>
        <taxon>Pseudomonadati</taxon>
        <taxon>Myxococcota</taxon>
        <taxon>Polyangia</taxon>
        <taxon>Polyangiales</taxon>
        <taxon>Polyangiaceae</taxon>
        <taxon>Chondromyces</taxon>
    </lineage>
</organism>
<dbReference type="PANTHER" id="PTHR43372">
    <property type="entry name" value="FATTY-ACID AMIDE HYDROLASE"/>
    <property type="match status" value="1"/>
</dbReference>
<dbReference type="PANTHER" id="PTHR43372:SF4">
    <property type="entry name" value="FATTY-ACID AMIDE HYDROLASE 2"/>
    <property type="match status" value="1"/>
</dbReference>
<dbReference type="PROSITE" id="PS00571">
    <property type="entry name" value="AMIDASES"/>
    <property type="match status" value="1"/>
</dbReference>
<feature type="domain" description="Amidase" evidence="1">
    <location>
        <begin position="27"/>
        <end position="465"/>
    </location>
</feature>
<proteinExistence type="predicted"/>
<sequence>MLDPLLLLSATRLAAMIRAGAASSEQIVDAHIRHIERVNPVINAMVATRFDAAREEARVADARVATEPVESLPPFHGVPCSIKESFAVVGMPNSAGLLARAGLRASEDAVTVTRLRNAGFIPLGVTNTPELCMWMESNNRVYGCSNNPYDPRRTVGGSSGGEGAIVGVGGAPIGLGSDIAGSIRMPAFFNGVFGHKPTGGLVPSSGQFPRPSGDTLRYITTGPLTRRAEDLMPLLALLAGPHPDDPACTVFPLGDPSTVDVASMVVHVIEGDGLHRVHPDLLDAQRRAARALAQRGATVRPAHLAHLSRTLEIWSAMVAAGNLVSDHPTPSFAELLGEGRRISVARELLRLPLGRSPHTLPALALAFLEDVGKRLPGRMAQAEKLGLELRAEIAELLGDHGVLLYPPHPVPAPLHGHSLYSPLRWAYTAIFNVMELPVTQVPLGLNRDGLPLGVQVVAPHARDHMSIAVAQQLEKSLGGWTPPSFSAPWYQARR</sequence>
<dbReference type="KEGG" id="ccro:CMC5_049710"/>
<dbReference type="STRING" id="52.CMC5_049710"/>
<dbReference type="AlphaFoldDB" id="A0A0K1EIX6"/>
<dbReference type="EMBL" id="CP012159">
    <property type="protein sequence ID" value="AKT40815.1"/>
    <property type="molecule type" value="Genomic_DNA"/>
</dbReference>
<dbReference type="GO" id="GO:0012505">
    <property type="term" value="C:endomembrane system"/>
    <property type="evidence" value="ECO:0007669"/>
    <property type="project" value="TreeGrafter"/>
</dbReference>